<feature type="region of interest" description="Disordered" evidence="1">
    <location>
        <begin position="1"/>
        <end position="97"/>
    </location>
</feature>
<dbReference type="AlphaFoldDB" id="A0AAV4UJT5"/>
<reference evidence="2 3" key="1">
    <citation type="submission" date="2021-06" db="EMBL/GenBank/DDBJ databases">
        <title>Caerostris darwini draft genome.</title>
        <authorList>
            <person name="Kono N."/>
            <person name="Arakawa K."/>
        </authorList>
    </citation>
    <scope>NUCLEOTIDE SEQUENCE [LARGE SCALE GENOMIC DNA]</scope>
</reference>
<organism evidence="2 3">
    <name type="scientific">Caerostris darwini</name>
    <dbReference type="NCBI Taxonomy" id="1538125"/>
    <lineage>
        <taxon>Eukaryota</taxon>
        <taxon>Metazoa</taxon>
        <taxon>Ecdysozoa</taxon>
        <taxon>Arthropoda</taxon>
        <taxon>Chelicerata</taxon>
        <taxon>Arachnida</taxon>
        <taxon>Araneae</taxon>
        <taxon>Araneomorphae</taxon>
        <taxon>Entelegynae</taxon>
        <taxon>Araneoidea</taxon>
        <taxon>Araneidae</taxon>
        <taxon>Caerostris</taxon>
    </lineage>
</organism>
<sequence>MYGEASRNHHPVSSSFCGNERNSRSANLDDSSVSDVGRAGIHQRARTLLPARMQIRTGTQPHPGRPHPKENAGAFDAPRSKGAATAPAAKKDFRPTQRCRAITFKSFPH</sequence>
<keyword evidence="3" id="KW-1185">Reference proteome</keyword>
<protein>
    <submittedName>
        <fullName evidence="2">Uncharacterized protein</fullName>
    </submittedName>
</protein>
<evidence type="ECO:0000313" key="3">
    <source>
        <dbReference type="Proteomes" id="UP001054837"/>
    </source>
</evidence>
<dbReference type="Proteomes" id="UP001054837">
    <property type="component" value="Unassembled WGS sequence"/>
</dbReference>
<evidence type="ECO:0000313" key="2">
    <source>
        <dbReference type="EMBL" id="GIY57859.1"/>
    </source>
</evidence>
<proteinExistence type="predicted"/>
<dbReference type="EMBL" id="BPLQ01011429">
    <property type="protein sequence ID" value="GIY57859.1"/>
    <property type="molecule type" value="Genomic_DNA"/>
</dbReference>
<accession>A0AAV4UJT5</accession>
<name>A0AAV4UJT5_9ARAC</name>
<evidence type="ECO:0000256" key="1">
    <source>
        <dbReference type="SAM" id="MobiDB-lite"/>
    </source>
</evidence>
<feature type="compositionally biased region" description="Polar residues" evidence="1">
    <location>
        <begin position="24"/>
        <end position="34"/>
    </location>
</feature>
<gene>
    <name evidence="2" type="ORF">CDAR_589561</name>
</gene>
<comment type="caution">
    <text evidence="2">The sequence shown here is derived from an EMBL/GenBank/DDBJ whole genome shotgun (WGS) entry which is preliminary data.</text>
</comment>